<name>A0A316FV47_9ACTN</name>
<dbReference type="AlphaFoldDB" id="A0A316FV47"/>
<keyword evidence="2" id="KW-1185">Reference proteome</keyword>
<organism evidence="1 2">
    <name type="scientific">Actinoplanes xinjiangensis</name>
    <dbReference type="NCBI Taxonomy" id="512350"/>
    <lineage>
        <taxon>Bacteria</taxon>
        <taxon>Bacillati</taxon>
        <taxon>Actinomycetota</taxon>
        <taxon>Actinomycetes</taxon>
        <taxon>Micromonosporales</taxon>
        <taxon>Micromonosporaceae</taxon>
        <taxon>Actinoplanes</taxon>
    </lineage>
</organism>
<dbReference type="OrthoDB" id="796912at2"/>
<gene>
    <name evidence="1" type="ORF">BC793_101191</name>
</gene>
<dbReference type="EMBL" id="QGGR01000001">
    <property type="protein sequence ID" value="PWK52182.1"/>
    <property type="molecule type" value="Genomic_DNA"/>
</dbReference>
<dbReference type="Proteomes" id="UP000245697">
    <property type="component" value="Unassembled WGS sequence"/>
</dbReference>
<protein>
    <submittedName>
        <fullName evidence="1">Uncharacterized protein</fullName>
    </submittedName>
</protein>
<proteinExistence type="predicted"/>
<sequence length="205" mass="21892">MTVLEQAMIDAAADPRSAAWDVVWHESINQGDAVLGSERLLPWLADACAGFTVGEREKALVLGGLIAVDIVGRDREQYAPEIAALRALTIENLAAGASDERMFVYMQQAVLGFDGDDTWGRQLDLINDGEVGVECPSCEAEQLLSLDPTDSRIEPDLSVSLAARLHAEALTSGFPEVAATVGLLFGRCSCPECGAEFRVAERVAA</sequence>
<dbReference type="RefSeq" id="WP_146246149.1">
    <property type="nucleotide sequence ID" value="NZ_BONA01000020.1"/>
</dbReference>
<accession>A0A316FV47</accession>
<reference evidence="1 2" key="1">
    <citation type="submission" date="2018-05" db="EMBL/GenBank/DDBJ databases">
        <title>Genomic Encyclopedia of Archaeal and Bacterial Type Strains, Phase II (KMG-II): from individual species to whole genera.</title>
        <authorList>
            <person name="Goeker M."/>
        </authorList>
    </citation>
    <scope>NUCLEOTIDE SEQUENCE [LARGE SCALE GENOMIC DNA]</scope>
    <source>
        <strain evidence="1 2">DSM 45184</strain>
    </source>
</reference>
<comment type="caution">
    <text evidence="1">The sequence shown here is derived from an EMBL/GenBank/DDBJ whole genome shotgun (WGS) entry which is preliminary data.</text>
</comment>
<evidence type="ECO:0000313" key="1">
    <source>
        <dbReference type="EMBL" id="PWK52182.1"/>
    </source>
</evidence>
<evidence type="ECO:0000313" key="2">
    <source>
        <dbReference type="Proteomes" id="UP000245697"/>
    </source>
</evidence>